<dbReference type="Proteomes" id="UP000427886">
    <property type="component" value="Chromosome"/>
</dbReference>
<accession>A0AB37D767</accession>
<keyword evidence="2" id="KW-0813">Transport</keyword>
<evidence type="ECO:0000313" key="5">
    <source>
        <dbReference type="Proteomes" id="UP000427886"/>
    </source>
</evidence>
<sequence>MEKTRRRVNTLEYMTISELEETIYYIRMKLEEDERAGVTRMIKVKICEMIKQYKKLRSDEKCLSAIFYFKFLRRT</sequence>
<name>A0AB37D767_TETHA</name>
<evidence type="ECO:0000256" key="3">
    <source>
        <dbReference type="ARBA" id="ARBA00023065"/>
    </source>
</evidence>
<dbReference type="KEGG" id="tey:GLW17_00175"/>
<evidence type="ECO:0000256" key="1">
    <source>
        <dbReference type="ARBA" id="ARBA00005850"/>
    </source>
</evidence>
<evidence type="ECO:0000256" key="2">
    <source>
        <dbReference type="ARBA" id="ARBA00022448"/>
    </source>
</evidence>
<reference evidence="4 5" key="1">
    <citation type="submission" date="2019-11" db="EMBL/GenBank/DDBJ databases">
        <authorList>
            <person name="Kim E."/>
            <person name="Lee J."/>
            <person name="Jeon K."/>
            <person name="Lee Y."/>
        </authorList>
    </citation>
    <scope>NUCLEOTIDE SEQUENCE [LARGE SCALE GENOMIC DNA]</scope>
    <source>
        <strain evidence="4 5">YJ1</strain>
    </source>
</reference>
<protein>
    <submittedName>
        <fullName evidence="4">Uncharacterized protein</fullName>
    </submittedName>
</protein>
<gene>
    <name evidence="4" type="ORF">GLW17_00175</name>
</gene>
<organism evidence="4 5">
    <name type="scientific">Tetragenococcus halophilus</name>
    <name type="common">Pediococcus halophilus</name>
    <dbReference type="NCBI Taxonomy" id="51669"/>
    <lineage>
        <taxon>Bacteria</taxon>
        <taxon>Bacillati</taxon>
        <taxon>Bacillota</taxon>
        <taxon>Bacilli</taxon>
        <taxon>Lactobacillales</taxon>
        <taxon>Enterococcaceae</taxon>
        <taxon>Tetragenococcus</taxon>
    </lineage>
</organism>
<dbReference type="InterPro" id="IPR002699">
    <property type="entry name" value="V_ATPase_D"/>
</dbReference>
<keyword evidence="3" id="KW-0406">Ion transport</keyword>
<dbReference type="Gene3D" id="1.10.287.3240">
    <property type="match status" value="1"/>
</dbReference>
<dbReference type="AlphaFoldDB" id="A0AB37D767"/>
<evidence type="ECO:0000313" key="4">
    <source>
        <dbReference type="EMBL" id="QGP77436.1"/>
    </source>
</evidence>
<dbReference type="EMBL" id="CP046246">
    <property type="protein sequence ID" value="QGP77436.1"/>
    <property type="molecule type" value="Genomic_DNA"/>
</dbReference>
<dbReference type="GO" id="GO:0046961">
    <property type="term" value="F:proton-transporting ATPase activity, rotational mechanism"/>
    <property type="evidence" value="ECO:0007669"/>
    <property type="project" value="InterPro"/>
</dbReference>
<proteinExistence type="inferred from homology"/>
<comment type="similarity">
    <text evidence="1">Belongs to the V-ATPase D subunit family.</text>
</comment>
<dbReference type="Pfam" id="PF01813">
    <property type="entry name" value="ATP-synt_D"/>
    <property type="match status" value="1"/>
</dbReference>